<evidence type="ECO:0000313" key="1">
    <source>
        <dbReference type="EMBL" id="MBF0934068.1"/>
    </source>
</evidence>
<comment type="caution">
    <text evidence="1">The sequence shown here is derived from an EMBL/GenBank/DDBJ whole genome shotgun (WGS) entry which is preliminary data.</text>
</comment>
<dbReference type="EMBL" id="JABZFV010000001">
    <property type="protein sequence ID" value="MBF0934068.1"/>
    <property type="molecule type" value="Genomic_DNA"/>
</dbReference>
<dbReference type="AlphaFoldDB" id="A0A929QRV1"/>
<evidence type="ECO:0000313" key="2">
    <source>
        <dbReference type="Proteomes" id="UP000757900"/>
    </source>
</evidence>
<reference evidence="1" key="1">
    <citation type="submission" date="2020-04" db="EMBL/GenBank/DDBJ databases">
        <title>Deep metagenomics examines the oral microbiome during advanced dental caries in children, revealing novel taxa and co-occurrences with host molecules.</title>
        <authorList>
            <person name="Baker J.L."/>
            <person name="Morton J.T."/>
            <person name="Dinis M."/>
            <person name="Alvarez R."/>
            <person name="Tran N.C."/>
            <person name="Knight R."/>
            <person name="Edlund A."/>
        </authorList>
    </citation>
    <scope>NUCLEOTIDE SEQUENCE</scope>
    <source>
        <strain evidence="1">JCVI_23_bin.16</strain>
    </source>
</reference>
<accession>A0A929QRV1</accession>
<proteinExistence type="predicted"/>
<dbReference type="Proteomes" id="UP000757900">
    <property type="component" value="Unassembled WGS sequence"/>
</dbReference>
<protein>
    <submittedName>
        <fullName evidence="1">Uncharacterized protein</fullName>
    </submittedName>
</protein>
<sequence>MAHKVLPVGRVPEVSVERRKFFLNIYRNLELFADIIEENGPSLEFIKIGRETIYFGELMNGFGELTFLEKVVFRAVCFEERSYAEIRDALFPSASNTNVVALKFTSAMNKLILFYDNAVLMKSCLKENKKVKEIKRKKIVDDRMEQFNKEQEEKSIELRGVLV</sequence>
<name>A0A929QRV1_ABIDE</name>
<gene>
    <name evidence="1" type="ORF">HXK00_00310</name>
</gene>
<organism evidence="1 2">
    <name type="scientific">Abiotrophia defectiva</name>
    <name type="common">Streptococcus defectivus</name>
    <dbReference type="NCBI Taxonomy" id="46125"/>
    <lineage>
        <taxon>Bacteria</taxon>
        <taxon>Bacillati</taxon>
        <taxon>Bacillota</taxon>
        <taxon>Bacilli</taxon>
        <taxon>Lactobacillales</taxon>
        <taxon>Aerococcaceae</taxon>
        <taxon>Abiotrophia</taxon>
    </lineage>
</organism>